<evidence type="ECO:0000256" key="7">
    <source>
        <dbReference type="ARBA" id="ARBA00022927"/>
    </source>
</evidence>
<keyword evidence="6 10" id="KW-0812">Transmembrane</keyword>
<dbReference type="AlphaFoldDB" id="A0A315Z7D0"/>
<dbReference type="CDD" id="cd07341">
    <property type="entry name" value="M56_BlaR1_MecR1_like"/>
    <property type="match status" value="1"/>
</dbReference>
<dbReference type="EMBL" id="QGDO01000005">
    <property type="protein sequence ID" value="PWJ40142.1"/>
    <property type="molecule type" value="Genomic_DNA"/>
</dbReference>
<keyword evidence="8 10" id="KW-1133">Transmembrane helix</keyword>
<dbReference type="Gene3D" id="3.30.1150.10">
    <property type="match status" value="1"/>
</dbReference>
<keyword evidence="5" id="KW-0997">Cell inner membrane</keyword>
<evidence type="ECO:0000256" key="10">
    <source>
        <dbReference type="SAM" id="Phobius"/>
    </source>
</evidence>
<keyword evidence="9 10" id="KW-0472">Membrane</keyword>
<proteinExistence type="inferred from homology"/>
<evidence type="ECO:0000256" key="4">
    <source>
        <dbReference type="ARBA" id="ARBA00022475"/>
    </source>
</evidence>
<dbReference type="PANTHER" id="PTHR33446">
    <property type="entry name" value="PROTEIN TONB-RELATED"/>
    <property type="match status" value="1"/>
</dbReference>
<feature type="transmembrane region" description="Helical" evidence="10">
    <location>
        <begin position="182"/>
        <end position="200"/>
    </location>
</feature>
<dbReference type="PROSITE" id="PS52015">
    <property type="entry name" value="TONB_CTD"/>
    <property type="match status" value="1"/>
</dbReference>
<dbReference type="Proteomes" id="UP000245535">
    <property type="component" value="Unassembled WGS sequence"/>
</dbReference>
<keyword evidence="13" id="KW-1185">Reference proteome</keyword>
<dbReference type="Pfam" id="PF03544">
    <property type="entry name" value="TonB_C"/>
    <property type="match status" value="1"/>
</dbReference>
<evidence type="ECO:0000256" key="8">
    <source>
        <dbReference type="ARBA" id="ARBA00022989"/>
    </source>
</evidence>
<keyword evidence="3" id="KW-0813">Transport</keyword>
<organism evidence="12 13">
    <name type="scientific">Sediminitomix flava</name>
    <dbReference type="NCBI Taxonomy" id="379075"/>
    <lineage>
        <taxon>Bacteria</taxon>
        <taxon>Pseudomonadati</taxon>
        <taxon>Bacteroidota</taxon>
        <taxon>Cytophagia</taxon>
        <taxon>Cytophagales</taxon>
        <taxon>Flammeovirgaceae</taxon>
        <taxon>Sediminitomix</taxon>
    </lineage>
</organism>
<keyword evidence="4" id="KW-1003">Cell membrane</keyword>
<evidence type="ECO:0000256" key="6">
    <source>
        <dbReference type="ARBA" id="ARBA00022692"/>
    </source>
</evidence>
<gene>
    <name evidence="12" type="ORF">BC781_105210</name>
</gene>
<name>A0A315Z7D0_SEDFL</name>
<evidence type="ECO:0000256" key="1">
    <source>
        <dbReference type="ARBA" id="ARBA00004383"/>
    </source>
</evidence>
<reference evidence="12 13" key="1">
    <citation type="submission" date="2018-03" db="EMBL/GenBank/DDBJ databases">
        <title>Genomic Encyclopedia of Archaeal and Bacterial Type Strains, Phase II (KMG-II): from individual species to whole genera.</title>
        <authorList>
            <person name="Goeker M."/>
        </authorList>
    </citation>
    <scope>NUCLEOTIDE SEQUENCE [LARGE SCALE GENOMIC DNA]</scope>
    <source>
        <strain evidence="12 13">DSM 28229</strain>
    </source>
</reference>
<dbReference type="GO" id="GO:0031992">
    <property type="term" value="F:energy transducer activity"/>
    <property type="evidence" value="ECO:0007669"/>
    <property type="project" value="TreeGrafter"/>
</dbReference>
<keyword evidence="7" id="KW-0653">Protein transport</keyword>
<dbReference type="RefSeq" id="WP_109620604.1">
    <property type="nucleotide sequence ID" value="NZ_QGDO01000005.1"/>
</dbReference>
<evidence type="ECO:0000313" key="13">
    <source>
        <dbReference type="Proteomes" id="UP000245535"/>
    </source>
</evidence>
<dbReference type="PANTHER" id="PTHR33446:SF2">
    <property type="entry name" value="PROTEIN TONB"/>
    <property type="match status" value="1"/>
</dbReference>
<dbReference type="InterPro" id="IPR008756">
    <property type="entry name" value="Peptidase_M56"/>
</dbReference>
<evidence type="ECO:0000313" key="12">
    <source>
        <dbReference type="EMBL" id="PWJ40142.1"/>
    </source>
</evidence>
<evidence type="ECO:0000259" key="11">
    <source>
        <dbReference type="PROSITE" id="PS52015"/>
    </source>
</evidence>
<dbReference type="InterPro" id="IPR037682">
    <property type="entry name" value="TonB_C"/>
</dbReference>
<dbReference type="NCBIfam" id="TIGR01352">
    <property type="entry name" value="tonB_Cterm"/>
    <property type="match status" value="1"/>
</dbReference>
<dbReference type="SUPFAM" id="SSF74653">
    <property type="entry name" value="TolA/TonB C-terminal domain"/>
    <property type="match status" value="1"/>
</dbReference>
<protein>
    <submittedName>
        <fullName evidence="12">Outer membrane transport energization protein TonB</fullName>
    </submittedName>
</protein>
<feature type="transmembrane region" description="Helical" evidence="10">
    <location>
        <begin position="92"/>
        <end position="113"/>
    </location>
</feature>
<dbReference type="InterPro" id="IPR006260">
    <property type="entry name" value="TonB/TolA_C"/>
</dbReference>
<feature type="transmembrane region" description="Helical" evidence="10">
    <location>
        <begin position="31"/>
        <end position="49"/>
    </location>
</feature>
<dbReference type="GO" id="GO:0015031">
    <property type="term" value="P:protein transport"/>
    <property type="evidence" value="ECO:0007669"/>
    <property type="project" value="UniProtKB-KW"/>
</dbReference>
<dbReference type="GO" id="GO:0055085">
    <property type="term" value="P:transmembrane transport"/>
    <property type="evidence" value="ECO:0007669"/>
    <property type="project" value="InterPro"/>
</dbReference>
<sequence>MLLFLIKSSLYWGISYLLYLTYFSKKSSFKFNRYFLLANLILGLLIPFLELDSNYWSGLFSNEVIKQVETTLLLPSVTIGENLENGFQIWTLALYLYGTIATLLISRFLFGIFKLKSISSIPKKTFSHSNTKVVLVKSEYATFSFWDTVYWNNQYKIDSEEGTCIFEHELAHIQQKHFIDNLISELFCIAFWFNPMVWVFRKAISQNHEFLADHDVLKKQEEITPYANLLVSHIFLPLDVPIGQYFHKSLTLNRIKMMKNNQNSSWAIKTMSILFLTSLSLFFACENFQTEEENELQKNIDNTVVKSEAEFQLDPVKDKELEDVIFDIVEQPASFKGGLKGLLSWLTQEIQYPEQAKNMGVQGKVYVEFIVDREGDVTNATIKKGIGAGCDQEALRVIQNSPKWYPAKQRGYTVNQRLVLPINFKLDD</sequence>
<comment type="similarity">
    <text evidence="2">Belongs to the TonB family.</text>
</comment>
<feature type="domain" description="TonB C-terminal" evidence="11">
    <location>
        <begin position="337"/>
        <end position="428"/>
    </location>
</feature>
<dbReference type="Pfam" id="PF05569">
    <property type="entry name" value="Peptidase_M56"/>
    <property type="match status" value="1"/>
</dbReference>
<dbReference type="OrthoDB" id="1039448at2"/>
<evidence type="ECO:0000256" key="2">
    <source>
        <dbReference type="ARBA" id="ARBA00006555"/>
    </source>
</evidence>
<comment type="caution">
    <text evidence="12">The sequence shown here is derived from an EMBL/GenBank/DDBJ whole genome shotgun (WGS) entry which is preliminary data.</text>
</comment>
<evidence type="ECO:0000256" key="5">
    <source>
        <dbReference type="ARBA" id="ARBA00022519"/>
    </source>
</evidence>
<dbReference type="InterPro" id="IPR051045">
    <property type="entry name" value="TonB-dependent_transducer"/>
</dbReference>
<feature type="transmembrane region" description="Helical" evidence="10">
    <location>
        <begin position="6"/>
        <end position="24"/>
    </location>
</feature>
<comment type="subcellular location">
    <subcellularLocation>
        <location evidence="1">Cell inner membrane</location>
        <topology evidence="1">Single-pass membrane protein</topology>
        <orientation evidence="1">Periplasmic side</orientation>
    </subcellularLocation>
</comment>
<evidence type="ECO:0000256" key="9">
    <source>
        <dbReference type="ARBA" id="ARBA00023136"/>
    </source>
</evidence>
<accession>A0A315Z7D0</accession>
<dbReference type="GO" id="GO:0098797">
    <property type="term" value="C:plasma membrane protein complex"/>
    <property type="evidence" value="ECO:0007669"/>
    <property type="project" value="TreeGrafter"/>
</dbReference>
<evidence type="ECO:0000256" key="3">
    <source>
        <dbReference type="ARBA" id="ARBA00022448"/>
    </source>
</evidence>